<dbReference type="PANTHER" id="PTHR46600:SF1">
    <property type="entry name" value="THAP DOMAIN-CONTAINING PROTEIN 1"/>
    <property type="match status" value="1"/>
</dbReference>
<evidence type="ECO:0000256" key="8">
    <source>
        <dbReference type="ARBA" id="ARBA00023125"/>
    </source>
</evidence>
<dbReference type="SMART" id="SM00692">
    <property type="entry name" value="DM3"/>
    <property type="match status" value="1"/>
</dbReference>
<evidence type="ECO:0000256" key="2">
    <source>
        <dbReference type="ARBA" id="ARBA00006177"/>
    </source>
</evidence>
<dbReference type="EMBL" id="GIFC01015314">
    <property type="protein sequence ID" value="MXU97397.1"/>
    <property type="molecule type" value="Transcribed_RNA"/>
</dbReference>
<evidence type="ECO:0000256" key="6">
    <source>
        <dbReference type="ARBA" id="ARBA00023015"/>
    </source>
</evidence>
<dbReference type="SMART" id="SM00980">
    <property type="entry name" value="THAP"/>
    <property type="match status" value="1"/>
</dbReference>
<feature type="domain" description="THAP-type" evidence="14">
    <location>
        <begin position="1"/>
        <end position="95"/>
    </location>
</feature>
<evidence type="ECO:0000256" key="7">
    <source>
        <dbReference type="ARBA" id="ARBA00023054"/>
    </source>
</evidence>
<name>A0A6B0V5D0_IXORI</name>
<protein>
    <recommendedName>
        <fullName evidence="14">THAP-type domain-containing protein</fullName>
    </recommendedName>
</protein>
<keyword evidence="4 12" id="KW-0863">Zinc-finger</keyword>
<keyword evidence="8 12" id="KW-0238">DNA-binding</keyword>
<evidence type="ECO:0000313" key="15">
    <source>
        <dbReference type="EMBL" id="MXU97397.1"/>
    </source>
</evidence>
<dbReference type="GO" id="GO:0005654">
    <property type="term" value="C:nucleoplasm"/>
    <property type="evidence" value="ECO:0007669"/>
    <property type="project" value="UniProtKB-SubCell"/>
</dbReference>
<sequence length="265" mass="29368">MPKGCCVLKCPNYSFCKPEVKKKQLQFHRLPCEEPRRSTWCRLIGLRDPGSNLMRVCSEHFDAERDYSHIQSVLRECGRVPKALRLKPGTVPTLRLPSPHEQERLAKRQTTSGDDPVWANEALGESAPHQKCCCCIPRKAGAVTTYRCVQERPATHIALRVDRQGKAAMKDASVQASAQTQQAATNIQGSLLGRRAVGTQVNFQHVYAAKTCAVQTESWVPSSPVLSTPSLLSPVSVVPLPPTSLIEEDLDPHPEKDKDWSPLSE</sequence>
<evidence type="ECO:0000259" key="14">
    <source>
        <dbReference type="PROSITE" id="PS50950"/>
    </source>
</evidence>
<keyword evidence="7" id="KW-0175">Coiled coil</keyword>
<keyword evidence="11" id="KW-0131">Cell cycle</keyword>
<evidence type="ECO:0000256" key="9">
    <source>
        <dbReference type="ARBA" id="ARBA00023163"/>
    </source>
</evidence>
<comment type="subcellular location">
    <subcellularLocation>
        <location evidence="1">Nucleus</location>
        <location evidence="1">Nucleoplasm</location>
    </subcellularLocation>
</comment>
<dbReference type="GO" id="GO:0008270">
    <property type="term" value="F:zinc ion binding"/>
    <property type="evidence" value="ECO:0007669"/>
    <property type="project" value="UniProtKB-KW"/>
</dbReference>
<dbReference type="PANTHER" id="PTHR46600">
    <property type="entry name" value="THAP DOMAIN-CONTAINING"/>
    <property type="match status" value="1"/>
</dbReference>
<dbReference type="GO" id="GO:0043565">
    <property type="term" value="F:sequence-specific DNA binding"/>
    <property type="evidence" value="ECO:0007669"/>
    <property type="project" value="InterPro"/>
</dbReference>
<feature type="region of interest" description="Disordered" evidence="13">
    <location>
        <begin position="242"/>
        <end position="265"/>
    </location>
</feature>
<evidence type="ECO:0000256" key="1">
    <source>
        <dbReference type="ARBA" id="ARBA00004642"/>
    </source>
</evidence>
<accession>A0A6B0V5D0</accession>
<keyword evidence="10" id="KW-0539">Nucleus</keyword>
<keyword evidence="5" id="KW-0862">Zinc</keyword>
<keyword evidence="3" id="KW-0479">Metal-binding</keyword>
<proteinExistence type="inferred from homology"/>
<dbReference type="InterPro" id="IPR026516">
    <property type="entry name" value="THAP1/10"/>
</dbReference>
<reference evidence="15" key="1">
    <citation type="submission" date="2019-12" db="EMBL/GenBank/DDBJ databases">
        <title>An insight into the sialome of adult female Ixodes ricinus ticks feeding for 6 days.</title>
        <authorList>
            <person name="Perner J."/>
            <person name="Ribeiro J.M.C."/>
        </authorList>
    </citation>
    <scope>NUCLEOTIDE SEQUENCE</scope>
    <source>
        <strain evidence="15">Semi-engorged</strain>
        <tissue evidence="15">Salivary glands</tissue>
    </source>
</reference>
<evidence type="ECO:0000256" key="4">
    <source>
        <dbReference type="ARBA" id="ARBA00022771"/>
    </source>
</evidence>
<keyword evidence="6" id="KW-0805">Transcription regulation</keyword>
<evidence type="ECO:0000256" key="11">
    <source>
        <dbReference type="ARBA" id="ARBA00023306"/>
    </source>
</evidence>
<dbReference type="InterPro" id="IPR006612">
    <property type="entry name" value="THAP_Znf"/>
</dbReference>
<feature type="compositionally biased region" description="Basic and acidic residues" evidence="13">
    <location>
        <begin position="251"/>
        <end position="265"/>
    </location>
</feature>
<evidence type="ECO:0000256" key="5">
    <source>
        <dbReference type="ARBA" id="ARBA00022833"/>
    </source>
</evidence>
<dbReference type="Pfam" id="PF05485">
    <property type="entry name" value="THAP"/>
    <property type="match status" value="1"/>
</dbReference>
<evidence type="ECO:0000256" key="12">
    <source>
        <dbReference type="PROSITE-ProRule" id="PRU00309"/>
    </source>
</evidence>
<organism evidence="15">
    <name type="scientific">Ixodes ricinus</name>
    <name type="common">Common tick</name>
    <name type="synonym">Acarus ricinus</name>
    <dbReference type="NCBI Taxonomy" id="34613"/>
    <lineage>
        <taxon>Eukaryota</taxon>
        <taxon>Metazoa</taxon>
        <taxon>Ecdysozoa</taxon>
        <taxon>Arthropoda</taxon>
        <taxon>Chelicerata</taxon>
        <taxon>Arachnida</taxon>
        <taxon>Acari</taxon>
        <taxon>Parasitiformes</taxon>
        <taxon>Ixodida</taxon>
        <taxon>Ixodoidea</taxon>
        <taxon>Ixodidae</taxon>
        <taxon>Ixodinae</taxon>
        <taxon>Ixodes</taxon>
    </lineage>
</organism>
<dbReference type="Gene3D" id="6.20.210.20">
    <property type="entry name" value="THAP domain"/>
    <property type="match status" value="1"/>
</dbReference>
<dbReference type="InterPro" id="IPR038441">
    <property type="entry name" value="THAP_Znf_sf"/>
</dbReference>
<dbReference type="AlphaFoldDB" id="A0A6B0V5D0"/>
<evidence type="ECO:0000256" key="10">
    <source>
        <dbReference type="ARBA" id="ARBA00023242"/>
    </source>
</evidence>
<evidence type="ECO:0000256" key="3">
    <source>
        <dbReference type="ARBA" id="ARBA00022723"/>
    </source>
</evidence>
<feature type="region of interest" description="Disordered" evidence="13">
    <location>
        <begin position="90"/>
        <end position="120"/>
    </location>
</feature>
<comment type="similarity">
    <text evidence="2">Belongs to the THAP1 family.</text>
</comment>
<dbReference type="SUPFAM" id="SSF57716">
    <property type="entry name" value="Glucocorticoid receptor-like (DNA-binding domain)"/>
    <property type="match status" value="1"/>
</dbReference>
<keyword evidence="9" id="KW-0804">Transcription</keyword>
<dbReference type="PROSITE" id="PS50950">
    <property type="entry name" value="ZF_THAP"/>
    <property type="match status" value="1"/>
</dbReference>
<evidence type="ECO:0000256" key="13">
    <source>
        <dbReference type="SAM" id="MobiDB-lite"/>
    </source>
</evidence>